<name>A0A238BUB0_9BILA</name>
<proteinExistence type="predicted"/>
<keyword evidence="2" id="KW-1185">Reference proteome</keyword>
<dbReference type="Proteomes" id="UP000242913">
    <property type="component" value="Unassembled WGS sequence"/>
</dbReference>
<gene>
    <name evidence="1" type="ORF">X798_04115</name>
</gene>
<accession>A0A238BUB0</accession>
<dbReference type="EMBL" id="KZ270001">
    <property type="protein sequence ID" value="OZC08883.1"/>
    <property type="molecule type" value="Genomic_DNA"/>
</dbReference>
<organism evidence="1 2">
    <name type="scientific">Onchocerca flexuosa</name>
    <dbReference type="NCBI Taxonomy" id="387005"/>
    <lineage>
        <taxon>Eukaryota</taxon>
        <taxon>Metazoa</taxon>
        <taxon>Ecdysozoa</taxon>
        <taxon>Nematoda</taxon>
        <taxon>Chromadorea</taxon>
        <taxon>Rhabditida</taxon>
        <taxon>Spirurina</taxon>
        <taxon>Spiruromorpha</taxon>
        <taxon>Filarioidea</taxon>
        <taxon>Onchocercidae</taxon>
        <taxon>Onchocerca</taxon>
    </lineage>
</organism>
<reference evidence="1 2" key="1">
    <citation type="submission" date="2015-12" db="EMBL/GenBank/DDBJ databases">
        <title>Draft genome of the nematode, Onchocerca flexuosa.</title>
        <authorList>
            <person name="Mitreva M."/>
        </authorList>
    </citation>
    <scope>NUCLEOTIDE SEQUENCE [LARGE SCALE GENOMIC DNA]</scope>
    <source>
        <strain evidence="1">Red Deer</strain>
    </source>
</reference>
<sequence>MPKMNASCSDMFSETTAISQKTAKIKRWVKNRLQELCKNGIKTVVHVKLCDRIYVIEVSNKSNQSTTNNFKNEWSLGIYQKTQ</sequence>
<evidence type="ECO:0000313" key="2">
    <source>
        <dbReference type="Proteomes" id="UP000242913"/>
    </source>
</evidence>
<protein>
    <submittedName>
        <fullName evidence="1">Uncharacterized protein</fullName>
    </submittedName>
</protein>
<evidence type="ECO:0000313" key="1">
    <source>
        <dbReference type="EMBL" id="OZC08883.1"/>
    </source>
</evidence>
<dbReference type="AlphaFoldDB" id="A0A238BUB0"/>